<dbReference type="NCBIfam" id="TIGR00711">
    <property type="entry name" value="efflux_EmrB"/>
    <property type="match status" value="1"/>
</dbReference>
<keyword evidence="4 8" id="KW-0812">Transmembrane</keyword>
<feature type="transmembrane region" description="Helical" evidence="8">
    <location>
        <begin position="393"/>
        <end position="418"/>
    </location>
</feature>
<evidence type="ECO:0000256" key="4">
    <source>
        <dbReference type="ARBA" id="ARBA00022692"/>
    </source>
</evidence>
<dbReference type="GO" id="GO:0022857">
    <property type="term" value="F:transmembrane transporter activity"/>
    <property type="evidence" value="ECO:0007669"/>
    <property type="project" value="InterPro"/>
</dbReference>
<feature type="transmembrane region" description="Helical" evidence="8">
    <location>
        <begin position="234"/>
        <end position="254"/>
    </location>
</feature>
<keyword evidence="3" id="KW-1003">Cell membrane</keyword>
<dbReference type="KEGG" id="kbs:EPA93_14420"/>
<proteinExistence type="predicted"/>
<evidence type="ECO:0000256" key="6">
    <source>
        <dbReference type="ARBA" id="ARBA00023136"/>
    </source>
</evidence>
<feature type="transmembrane region" description="Helical" evidence="8">
    <location>
        <begin position="63"/>
        <end position="81"/>
    </location>
</feature>
<dbReference type="GO" id="GO:0005886">
    <property type="term" value="C:plasma membrane"/>
    <property type="evidence" value="ECO:0007669"/>
    <property type="project" value="UniProtKB-SubCell"/>
</dbReference>
<feature type="transmembrane region" description="Helical" evidence="8">
    <location>
        <begin position="151"/>
        <end position="172"/>
    </location>
</feature>
<dbReference type="InterPro" id="IPR004638">
    <property type="entry name" value="EmrB-like"/>
</dbReference>
<evidence type="ECO:0000259" key="9">
    <source>
        <dbReference type="PROSITE" id="PS50850"/>
    </source>
</evidence>
<evidence type="ECO:0000313" key="10">
    <source>
        <dbReference type="EMBL" id="QBD77130.1"/>
    </source>
</evidence>
<feature type="domain" description="Major facilitator superfamily (MFS) profile" evidence="9">
    <location>
        <begin position="28"/>
        <end position="493"/>
    </location>
</feature>
<evidence type="ECO:0000256" key="3">
    <source>
        <dbReference type="ARBA" id="ARBA00022475"/>
    </source>
</evidence>
<gene>
    <name evidence="10" type="ORF">EPA93_14420</name>
</gene>
<dbReference type="OrthoDB" id="147815at2"/>
<dbReference type="AlphaFoldDB" id="A0A4P6JPQ5"/>
<dbReference type="InterPro" id="IPR036259">
    <property type="entry name" value="MFS_trans_sf"/>
</dbReference>
<dbReference type="PANTHER" id="PTHR23501:SF197">
    <property type="entry name" value="COMD"/>
    <property type="match status" value="1"/>
</dbReference>
<dbReference type="PANTHER" id="PTHR23501">
    <property type="entry name" value="MAJOR FACILITATOR SUPERFAMILY"/>
    <property type="match status" value="1"/>
</dbReference>
<evidence type="ECO:0000256" key="7">
    <source>
        <dbReference type="SAM" id="MobiDB-lite"/>
    </source>
</evidence>
<protein>
    <submittedName>
        <fullName evidence="10">DHA2 family efflux MFS transporter permease subunit</fullName>
    </submittedName>
</protein>
<feature type="transmembrane region" description="Helical" evidence="8">
    <location>
        <begin position="266"/>
        <end position="285"/>
    </location>
</feature>
<dbReference type="EMBL" id="CP035758">
    <property type="protein sequence ID" value="QBD77130.1"/>
    <property type="molecule type" value="Genomic_DNA"/>
</dbReference>
<feature type="transmembrane region" description="Helical" evidence="8">
    <location>
        <begin position="118"/>
        <end position="139"/>
    </location>
</feature>
<dbReference type="InterPro" id="IPR020846">
    <property type="entry name" value="MFS_dom"/>
</dbReference>
<feature type="transmembrane region" description="Helical" evidence="8">
    <location>
        <begin position="546"/>
        <end position="564"/>
    </location>
</feature>
<dbReference type="RefSeq" id="WP_129888193.1">
    <property type="nucleotide sequence ID" value="NZ_CP035758.1"/>
</dbReference>
<evidence type="ECO:0000256" key="5">
    <source>
        <dbReference type="ARBA" id="ARBA00022989"/>
    </source>
</evidence>
<feature type="transmembrane region" description="Helical" evidence="8">
    <location>
        <begin position="339"/>
        <end position="359"/>
    </location>
</feature>
<feature type="transmembrane region" description="Helical" evidence="8">
    <location>
        <begin position="366"/>
        <end position="387"/>
    </location>
</feature>
<dbReference type="Gene3D" id="1.20.1250.20">
    <property type="entry name" value="MFS general substrate transporter like domains"/>
    <property type="match status" value="1"/>
</dbReference>
<feature type="transmembrane region" description="Helical" evidence="8">
    <location>
        <begin position="20"/>
        <end position="38"/>
    </location>
</feature>
<dbReference type="InterPro" id="IPR011701">
    <property type="entry name" value="MFS"/>
</dbReference>
<keyword evidence="11" id="KW-1185">Reference proteome</keyword>
<dbReference type="PROSITE" id="PS50850">
    <property type="entry name" value="MFS"/>
    <property type="match status" value="1"/>
</dbReference>
<keyword evidence="5 8" id="KW-1133">Transmembrane helix</keyword>
<evidence type="ECO:0000313" key="11">
    <source>
        <dbReference type="Proteomes" id="UP000290365"/>
    </source>
</evidence>
<dbReference type="SUPFAM" id="SSF103473">
    <property type="entry name" value="MFS general substrate transporter"/>
    <property type="match status" value="1"/>
</dbReference>
<feature type="region of interest" description="Disordered" evidence="7">
    <location>
        <begin position="573"/>
        <end position="592"/>
    </location>
</feature>
<feature type="transmembrane region" description="Helical" evidence="8">
    <location>
        <begin position="306"/>
        <end position="327"/>
    </location>
</feature>
<comment type="subcellular location">
    <subcellularLocation>
        <location evidence="1">Cell membrane</location>
        <topology evidence="1">Multi-pass membrane protein</topology>
    </subcellularLocation>
</comment>
<keyword evidence="2" id="KW-0813">Transport</keyword>
<dbReference type="Proteomes" id="UP000290365">
    <property type="component" value="Chromosome"/>
</dbReference>
<dbReference type="Gene3D" id="1.20.1720.10">
    <property type="entry name" value="Multidrug resistance protein D"/>
    <property type="match status" value="1"/>
</dbReference>
<reference evidence="10 11" key="1">
    <citation type="submission" date="2019-01" db="EMBL/GenBank/DDBJ databases">
        <title>Ktedonosporobacter rubrisoli SCAWS-G2.</title>
        <authorList>
            <person name="Huang Y."/>
            <person name="Yan B."/>
        </authorList>
    </citation>
    <scope>NUCLEOTIDE SEQUENCE [LARGE SCALE GENOMIC DNA]</scope>
    <source>
        <strain evidence="10 11">SCAWS-G2</strain>
    </source>
</reference>
<feature type="transmembrane region" description="Helical" evidence="8">
    <location>
        <begin position="192"/>
        <end position="214"/>
    </location>
</feature>
<organism evidence="10 11">
    <name type="scientific">Ktedonosporobacter rubrisoli</name>
    <dbReference type="NCBI Taxonomy" id="2509675"/>
    <lineage>
        <taxon>Bacteria</taxon>
        <taxon>Bacillati</taxon>
        <taxon>Chloroflexota</taxon>
        <taxon>Ktedonobacteria</taxon>
        <taxon>Ktedonobacterales</taxon>
        <taxon>Ktedonosporobacteraceae</taxon>
        <taxon>Ktedonosporobacter</taxon>
    </lineage>
</organism>
<dbReference type="InterPro" id="IPR005829">
    <property type="entry name" value="Sugar_transporter_CS"/>
</dbReference>
<dbReference type="CDD" id="cd17502">
    <property type="entry name" value="MFS_Azr1_MDR_like"/>
    <property type="match status" value="1"/>
</dbReference>
<keyword evidence="6 8" id="KW-0472">Membrane</keyword>
<evidence type="ECO:0000256" key="8">
    <source>
        <dbReference type="SAM" id="Phobius"/>
    </source>
</evidence>
<evidence type="ECO:0000256" key="2">
    <source>
        <dbReference type="ARBA" id="ARBA00022448"/>
    </source>
</evidence>
<feature type="transmembrane region" description="Helical" evidence="8">
    <location>
        <begin position="93"/>
        <end position="112"/>
    </location>
</feature>
<name>A0A4P6JPQ5_KTERU</name>
<accession>A0A4P6JPQ5</accession>
<dbReference type="Pfam" id="PF07690">
    <property type="entry name" value="MFS_1"/>
    <property type="match status" value="1"/>
</dbReference>
<dbReference type="PROSITE" id="PS00216">
    <property type="entry name" value="SUGAR_TRANSPORT_1"/>
    <property type="match status" value="1"/>
</dbReference>
<sequence>MKLKKNTHTIKSVQVSTHRLHGPVFVGVIIALLLTLLLEALDQTIVGTALPKIIADLQGFDRYTWVVNAYLLATTAMIPIVGKLSDLFGRKWFLVIGVMLFLLGSALCGLAQTMNQLIAFRAMQGLGSGIGLALVMTIVGDIFPPVERARWQSILSSVYGFANLIGPTLGGWLADHGPLLGTLVTETTRWRWIFYINLPIGLLALVILLLCLPIDISERSQDRISWAAVRGIDFTGALLVATATICLLLGLTWGGDASYGWQNTQVIVILAIAGILYLLFLFTELKVADPIVPLDLFRNQVFTAASLLNLLQGMVLLGLTIYLPLFLQGVLGVSATNSGALLTPMLVSATVVALFAGFASSILKRYQWIAVAGAIVMGAGVFLLTQMTPSTSLLLATISMLIAGIGMGVFLSIAPLAAQNALPRTQFGVGMAAARYMGQLGPTLGVALVGTVVNSSLSSELARRLPASTIKHLTPAGIKLATDTQALVNPAYQAKVIEMLQRHAVEQAANHLSPGPAQQAALQVQHLLSQVFEILRLSLAVALQHGFWTIFILCGATLLMTFFLKDVPMTASSPAVDKPETVLADPQSSSIQ</sequence>
<evidence type="ECO:0000256" key="1">
    <source>
        <dbReference type="ARBA" id="ARBA00004651"/>
    </source>
</evidence>